<dbReference type="EMBL" id="JACHKA010000001">
    <property type="protein sequence ID" value="MBB5986627.1"/>
    <property type="molecule type" value="Genomic_DNA"/>
</dbReference>
<proteinExistence type="predicted"/>
<gene>
    <name evidence="2" type="ORF">HNP60_002601</name>
</gene>
<sequence length="128" mass="14141">MRSFDIGRAFLAWRRSSASLRRRHLADIVREMEADTGTVPGTVDAEARITRIAAAFASTALSFRKADQCLPRALAAWALCRRVGVSPAIVFGVRLEPFAAHCWVQWNDAVVVGGLEEARMFTPIRVIS</sequence>
<feature type="domain" description="Microcin J25-processing protein McjB C-terminal" evidence="1">
    <location>
        <begin position="19"/>
        <end position="125"/>
    </location>
</feature>
<dbReference type="InterPro" id="IPR053521">
    <property type="entry name" value="McjB-like"/>
</dbReference>
<protein>
    <recommendedName>
        <fullName evidence="1">Microcin J25-processing protein McjB C-terminal domain-containing protein</fullName>
    </recommendedName>
</protein>
<evidence type="ECO:0000313" key="2">
    <source>
        <dbReference type="EMBL" id="MBB5986627.1"/>
    </source>
</evidence>
<dbReference type="RefSeq" id="WP_184154349.1">
    <property type="nucleotide sequence ID" value="NZ_JACHKA010000001.1"/>
</dbReference>
<name>A0ABR6NH70_9SPHN</name>
<accession>A0ABR6NH70</accession>
<organism evidence="2 3">
    <name type="scientific">Sphingobium lignivorans</name>
    <dbReference type="NCBI Taxonomy" id="2735886"/>
    <lineage>
        <taxon>Bacteria</taxon>
        <taxon>Pseudomonadati</taxon>
        <taxon>Pseudomonadota</taxon>
        <taxon>Alphaproteobacteria</taxon>
        <taxon>Sphingomonadales</taxon>
        <taxon>Sphingomonadaceae</taxon>
        <taxon>Sphingobium</taxon>
    </lineage>
</organism>
<dbReference type="Proteomes" id="UP001138540">
    <property type="component" value="Unassembled WGS sequence"/>
</dbReference>
<evidence type="ECO:0000313" key="3">
    <source>
        <dbReference type="Proteomes" id="UP001138540"/>
    </source>
</evidence>
<dbReference type="Pfam" id="PF13471">
    <property type="entry name" value="Transglut_core3"/>
    <property type="match status" value="1"/>
</dbReference>
<dbReference type="NCBIfam" id="NF033537">
    <property type="entry name" value="lasso_biosyn_B2"/>
    <property type="match status" value="1"/>
</dbReference>
<dbReference type="InterPro" id="IPR032708">
    <property type="entry name" value="McjB_C"/>
</dbReference>
<evidence type="ECO:0000259" key="1">
    <source>
        <dbReference type="Pfam" id="PF13471"/>
    </source>
</evidence>
<reference evidence="2 3" key="1">
    <citation type="submission" date="2020-08" db="EMBL/GenBank/DDBJ databases">
        <title>Exploring microbial biodiversity for novel pathways involved in the catabolism of aromatic compounds derived from lignin.</title>
        <authorList>
            <person name="Elkins J."/>
        </authorList>
    </citation>
    <scope>NUCLEOTIDE SEQUENCE [LARGE SCALE GENOMIC DNA]</scope>
    <source>
        <strain evidence="2 3">B1D3A</strain>
    </source>
</reference>
<keyword evidence="3" id="KW-1185">Reference proteome</keyword>
<comment type="caution">
    <text evidence="2">The sequence shown here is derived from an EMBL/GenBank/DDBJ whole genome shotgun (WGS) entry which is preliminary data.</text>
</comment>